<dbReference type="Gene3D" id="3.40.50.10740">
    <property type="entry name" value="Class I glutamine amidotransferase-like"/>
    <property type="match status" value="1"/>
</dbReference>
<evidence type="ECO:0000256" key="4">
    <source>
        <dbReference type="ARBA" id="ARBA00022801"/>
    </source>
</evidence>
<dbReference type="SUPFAM" id="SSF52317">
    <property type="entry name" value="Class I glutamine amidotransferase-like"/>
    <property type="match status" value="1"/>
</dbReference>
<dbReference type="InterPro" id="IPR029062">
    <property type="entry name" value="Class_I_gatase-like"/>
</dbReference>
<feature type="domain" description="LD-carboxypeptidase C-terminal" evidence="8">
    <location>
        <begin position="172"/>
        <end position="288"/>
    </location>
</feature>
<dbReference type="OrthoDB" id="9807329at2"/>
<comment type="similarity">
    <text evidence="1">Belongs to the peptidase S66 family.</text>
</comment>
<dbReference type="PIRSF" id="PIRSF028757">
    <property type="entry name" value="LD-carboxypeptidase"/>
    <property type="match status" value="1"/>
</dbReference>
<dbReference type="Proteomes" id="UP000249239">
    <property type="component" value="Unassembled WGS sequence"/>
</dbReference>
<dbReference type="Pfam" id="PF02016">
    <property type="entry name" value="Peptidase_S66"/>
    <property type="match status" value="1"/>
</dbReference>
<evidence type="ECO:0000256" key="3">
    <source>
        <dbReference type="ARBA" id="ARBA00022670"/>
    </source>
</evidence>
<evidence type="ECO:0000313" key="9">
    <source>
        <dbReference type="EMBL" id="PZX11238.1"/>
    </source>
</evidence>
<reference evidence="9 10" key="1">
    <citation type="submission" date="2018-06" db="EMBL/GenBank/DDBJ databases">
        <title>Genomic Encyclopedia of Archaeal and Bacterial Type Strains, Phase II (KMG-II): from individual species to whole genera.</title>
        <authorList>
            <person name="Goeker M."/>
        </authorList>
    </citation>
    <scope>NUCLEOTIDE SEQUENCE [LARGE SCALE GENOMIC DNA]</scope>
    <source>
        <strain evidence="9 10">DSM 6779</strain>
    </source>
</reference>
<keyword evidence="5" id="KW-0720">Serine protease</keyword>
<dbReference type="InterPro" id="IPR040921">
    <property type="entry name" value="Peptidase_S66C"/>
</dbReference>
<accession>A0A2W7MTE6</accession>
<dbReference type="InterPro" id="IPR027461">
    <property type="entry name" value="Carboxypeptidase_A_C_sf"/>
</dbReference>
<name>A0A2W7MTE6_9BACT</name>
<comment type="caution">
    <text evidence="9">The sequence shown here is derived from an EMBL/GenBank/DDBJ whole genome shotgun (WGS) entry which is preliminary data.</text>
</comment>
<evidence type="ECO:0000256" key="2">
    <source>
        <dbReference type="ARBA" id="ARBA00022645"/>
    </source>
</evidence>
<evidence type="ECO:0000259" key="8">
    <source>
        <dbReference type="Pfam" id="PF17676"/>
    </source>
</evidence>
<evidence type="ECO:0000256" key="6">
    <source>
        <dbReference type="PIRSR" id="PIRSR028757-1"/>
    </source>
</evidence>
<gene>
    <name evidence="9" type="ORF">LX69_03193</name>
</gene>
<protein>
    <submittedName>
        <fullName evidence="9">Muramoyltetrapeptide carboxypeptidase</fullName>
    </submittedName>
</protein>
<evidence type="ECO:0000256" key="5">
    <source>
        <dbReference type="ARBA" id="ARBA00022825"/>
    </source>
</evidence>
<evidence type="ECO:0000259" key="7">
    <source>
        <dbReference type="Pfam" id="PF02016"/>
    </source>
</evidence>
<organism evidence="9 10">
    <name type="scientific">Breznakibacter xylanolyticus</name>
    <dbReference type="NCBI Taxonomy" id="990"/>
    <lineage>
        <taxon>Bacteria</taxon>
        <taxon>Pseudomonadati</taxon>
        <taxon>Bacteroidota</taxon>
        <taxon>Bacteroidia</taxon>
        <taxon>Marinilabiliales</taxon>
        <taxon>Marinilabiliaceae</taxon>
        <taxon>Breznakibacter</taxon>
    </lineage>
</organism>
<dbReference type="CDD" id="cd07025">
    <property type="entry name" value="Peptidase_S66"/>
    <property type="match status" value="1"/>
</dbReference>
<dbReference type="InterPro" id="IPR040449">
    <property type="entry name" value="Peptidase_S66_N"/>
</dbReference>
<dbReference type="PANTHER" id="PTHR30237:SF2">
    <property type="entry name" value="MUREIN TETRAPEPTIDE CARBOXYPEPTIDASE"/>
    <property type="match status" value="1"/>
</dbReference>
<dbReference type="GO" id="GO:0004180">
    <property type="term" value="F:carboxypeptidase activity"/>
    <property type="evidence" value="ECO:0007669"/>
    <property type="project" value="UniProtKB-KW"/>
</dbReference>
<sequence>MIVPSFIKKQATFGLVAPAGKVAPEVVQQAVMVLLDAGFGVVKGRYIDGVHHQFSATDAQRLSDLQMMMDAPEVDVILCLRGGYGTMRLVDGLNFSAMAARPKWLVGFSDITVLHAAMQRQGLASLHASMPKGWMDGHAVSDDFLRLMDLLVGEWPLYQVAPHSLNRVGEGRGELCGGNLSLLYALRGTPYAFDPRGKILFIEDLAEYHYHLDRMMQNFRLGGVFDGLSGLVVGHFTEMKDNVTPYGQSVEEIILEAVQGYDFPVMFGFPAGHASPNYPLVMGRDVRLTVNHSEGCLDFSGV</sequence>
<dbReference type="GO" id="GO:0008236">
    <property type="term" value="F:serine-type peptidase activity"/>
    <property type="evidence" value="ECO:0007669"/>
    <property type="project" value="UniProtKB-KW"/>
</dbReference>
<dbReference type="InterPro" id="IPR027478">
    <property type="entry name" value="LdcA_N"/>
</dbReference>
<feature type="domain" description="LD-carboxypeptidase N-terminal" evidence="7">
    <location>
        <begin position="14"/>
        <end position="128"/>
    </location>
</feature>
<keyword evidence="10" id="KW-1185">Reference proteome</keyword>
<keyword evidence="3" id="KW-0645">Protease</keyword>
<dbReference type="AlphaFoldDB" id="A0A2W7MTE6"/>
<feature type="active site" description="Charge relay system" evidence="6">
    <location>
        <position position="203"/>
    </location>
</feature>
<dbReference type="SUPFAM" id="SSF141986">
    <property type="entry name" value="LD-carboxypeptidase A C-terminal domain-like"/>
    <property type="match status" value="1"/>
</dbReference>
<evidence type="ECO:0000313" key="10">
    <source>
        <dbReference type="Proteomes" id="UP000249239"/>
    </source>
</evidence>
<dbReference type="PANTHER" id="PTHR30237">
    <property type="entry name" value="MURAMOYLTETRAPEPTIDE CARBOXYPEPTIDASE"/>
    <property type="match status" value="1"/>
</dbReference>
<dbReference type="InterPro" id="IPR003507">
    <property type="entry name" value="S66_fam"/>
</dbReference>
<keyword evidence="2 9" id="KW-0121">Carboxypeptidase</keyword>
<proteinExistence type="inferred from homology"/>
<dbReference type="Pfam" id="PF17676">
    <property type="entry name" value="Peptidase_S66C"/>
    <property type="match status" value="1"/>
</dbReference>
<feature type="active site" description="Nucleophile" evidence="6">
    <location>
        <position position="109"/>
    </location>
</feature>
<evidence type="ECO:0000256" key="1">
    <source>
        <dbReference type="ARBA" id="ARBA00010233"/>
    </source>
</evidence>
<dbReference type="Gene3D" id="3.50.30.60">
    <property type="entry name" value="LD-carboxypeptidase A C-terminal domain-like"/>
    <property type="match status" value="1"/>
</dbReference>
<dbReference type="RefSeq" id="WP_111446986.1">
    <property type="nucleotide sequence ID" value="NZ_QKZK01000042.1"/>
</dbReference>
<dbReference type="EMBL" id="QKZK01000042">
    <property type="protein sequence ID" value="PZX11238.1"/>
    <property type="molecule type" value="Genomic_DNA"/>
</dbReference>
<feature type="active site" description="Charge relay system" evidence="6">
    <location>
        <position position="273"/>
    </location>
</feature>
<keyword evidence="4" id="KW-0378">Hydrolase</keyword>
<dbReference type="GO" id="GO:0006508">
    <property type="term" value="P:proteolysis"/>
    <property type="evidence" value="ECO:0007669"/>
    <property type="project" value="UniProtKB-KW"/>
</dbReference>